<dbReference type="AlphaFoldDB" id="A0AAD9JUU6"/>
<reference evidence="12" key="1">
    <citation type="journal article" date="2023" name="Mol. Biol. Evol.">
        <title>Third-Generation Sequencing Reveals the Adaptive Role of the Epigenome in Three Deep-Sea Polychaetes.</title>
        <authorList>
            <person name="Perez M."/>
            <person name="Aroh O."/>
            <person name="Sun Y."/>
            <person name="Lan Y."/>
            <person name="Juniper S.K."/>
            <person name="Young C.R."/>
            <person name="Angers B."/>
            <person name="Qian P.Y."/>
        </authorList>
    </citation>
    <scope>NUCLEOTIDE SEQUENCE</scope>
    <source>
        <strain evidence="12">P08H-3</strain>
    </source>
</reference>
<proteinExistence type="inferred from homology"/>
<keyword evidence="5 7" id="KW-0539">Nucleus</keyword>
<feature type="domain" description="Nrap protein" evidence="10">
    <location>
        <begin position="135"/>
        <end position="274"/>
    </location>
</feature>
<dbReference type="GO" id="GO:0032040">
    <property type="term" value="C:small-subunit processome"/>
    <property type="evidence" value="ECO:0007669"/>
    <property type="project" value="TreeGrafter"/>
</dbReference>
<dbReference type="Pfam" id="PF03813">
    <property type="entry name" value="Nrap"/>
    <property type="match status" value="1"/>
</dbReference>
<dbReference type="PANTHER" id="PTHR17972:SF0">
    <property type="entry name" value="NUCLEOLAR PROTEIN 6"/>
    <property type="match status" value="1"/>
</dbReference>
<dbReference type="InterPro" id="IPR005554">
    <property type="entry name" value="NOL6/Upt22"/>
</dbReference>
<feature type="transmembrane region" description="Helical" evidence="8">
    <location>
        <begin position="433"/>
        <end position="453"/>
    </location>
</feature>
<dbReference type="FunFam" id="1.10.1410.10:FF:000005">
    <property type="entry name" value="Nucleolar protein 6"/>
    <property type="match status" value="1"/>
</dbReference>
<protein>
    <recommendedName>
        <fullName evidence="3 7">Nucleolar protein 6</fullName>
    </recommendedName>
</protein>
<evidence type="ECO:0000256" key="3">
    <source>
        <dbReference type="ARBA" id="ARBA00016437"/>
    </source>
</evidence>
<dbReference type="InterPro" id="IPR035368">
    <property type="entry name" value="Nrap_D3"/>
</dbReference>
<dbReference type="GO" id="GO:0032545">
    <property type="term" value="C:CURI complex"/>
    <property type="evidence" value="ECO:0007669"/>
    <property type="project" value="TreeGrafter"/>
</dbReference>
<dbReference type="GO" id="GO:0003723">
    <property type="term" value="F:RNA binding"/>
    <property type="evidence" value="ECO:0007669"/>
    <property type="project" value="UniProtKB-KW"/>
</dbReference>
<name>A0AAD9JUU6_9ANNE</name>
<evidence type="ECO:0000256" key="8">
    <source>
        <dbReference type="SAM" id="Phobius"/>
    </source>
</evidence>
<evidence type="ECO:0000259" key="11">
    <source>
        <dbReference type="Pfam" id="PF17404"/>
    </source>
</evidence>
<evidence type="ECO:0000256" key="2">
    <source>
        <dbReference type="ARBA" id="ARBA00006674"/>
    </source>
</evidence>
<dbReference type="PANTHER" id="PTHR17972">
    <property type="entry name" value="NUCLEOLAR RNA-ASSOCIATED PROTEIN"/>
    <property type="match status" value="1"/>
</dbReference>
<dbReference type="GO" id="GO:0006409">
    <property type="term" value="P:tRNA export from nucleus"/>
    <property type="evidence" value="ECO:0007669"/>
    <property type="project" value="TreeGrafter"/>
</dbReference>
<comment type="similarity">
    <text evidence="2 7">Belongs to the NRAP family.</text>
</comment>
<evidence type="ECO:0000259" key="10">
    <source>
        <dbReference type="Pfam" id="PF17403"/>
    </source>
</evidence>
<feature type="domain" description="Nrap protein" evidence="11">
    <location>
        <begin position="280"/>
        <end position="436"/>
    </location>
</feature>
<keyword evidence="13" id="KW-1185">Reference proteome</keyword>
<sequence length="455" mass="52569">MNQRYLRKRAFYLAVLARKLRSFDDVQDLTFTYHQGNAMRPILIVKPKGKGFKVRLHPYPEEGVFRLNRFHLDKNNVRQWWYRQEEKQTAHSREGDSPELGPATPHYNVWILRDLVWDVNEGHAVHQLWGGAGLTDGISLLKVWLHQRELDQGIGSFSNYIMLMFVVYLLSERKLSPLMSSYQVMRNTLLQLSQSDWCNHGISLAGDVTSEDDQPSLEDFHRSFDVVFIDRTGYLNLTADVCRATWDRVKHEARLSIEFLETPGVDAFETLFMTPVKFINTFDQCFHVKTSDRLLKCAKHLSVDSHSIDVCGITTVACLPKLIELLYKALGKRIQLLGLKLTPPDQWNINESPPTKDVMTLTFGLLLNPEAAMSMVDKGPSADSPEAAEFRQFWGDKSELRRFQDGSICEAAVWSCKTLAERRKISAKIVKHILNRYTIYSMCNLYIYIYIYIYI</sequence>
<evidence type="ECO:0000259" key="9">
    <source>
        <dbReference type="Pfam" id="PF03813"/>
    </source>
</evidence>
<evidence type="ECO:0000256" key="5">
    <source>
        <dbReference type="ARBA" id="ARBA00023242"/>
    </source>
</evidence>
<dbReference type="InterPro" id="IPR035082">
    <property type="entry name" value="Nrap_D1"/>
</dbReference>
<evidence type="ECO:0000256" key="4">
    <source>
        <dbReference type="ARBA" id="ARBA00022884"/>
    </source>
</evidence>
<comment type="function">
    <text evidence="6">Part of the small subunit (SSU) processome, first precursor of the small eukaryotic ribosomal subunit. During the assembly of the SSU processome in the nucleolus, many ribosome biogenesis factors, an RNA chaperone and ribosomal proteins associate with the nascent pre-rRNA and work in concert to generate RNA folding, modifications, rearrangements and cleavage as well as targeted degradation of pre-ribosomal RNA by the RNA exosome.</text>
</comment>
<evidence type="ECO:0000256" key="7">
    <source>
        <dbReference type="RuleBase" id="RU364032"/>
    </source>
</evidence>
<dbReference type="InterPro" id="IPR035367">
    <property type="entry name" value="Nrap_D2"/>
</dbReference>
<gene>
    <name evidence="12" type="ORF">LSH36_147g04014</name>
</gene>
<dbReference type="Pfam" id="PF17403">
    <property type="entry name" value="Nrap_D2"/>
    <property type="match status" value="1"/>
</dbReference>
<evidence type="ECO:0000256" key="6">
    <source>
        <dbReference type="ARBA" id="ARBA00035000"/>
    </source>
</evidence>
<keyword evidence="8" id="KW-0812">Transmembrane</keyword>
<keyword evidence="8" id="KW-1133">Transmembrane helix</keyword>
<evidence type="ECO:0000313" key="12">
    <source>
        <dbReference type="EMBL" id="KAK2159738.1"/>
    </source>
</evidence>
<comment type="subcellular location">
    <subcellularLocation>
        <location evidence="1 7">Nucleus</location>
        <location evidence="1 7">Nucleolus</location>
    </subcellularLocation>
</comment>
<keyword evidence="8" id="KW-0472">Membrane</keyword>
<dbReference type="GO" id="GO:0006364">
    <property type="term" value="P:rRNA processing"/>
    <property type="evidence" value="ECO:0007669"/>
    <property type="project" value="TreeGrafter"/>
</dbReference>
<dbReference type="Proteomes" id="UP001208570">
    <property type="component" value="Unassembled WGS sequence"/>
</dbReference>
<comment type="caution">
    <text evidence="12">The sequence shown here is derived from an EMBL/GenBank/DDBJ whole genome shotgun (WGS) entry which is preliminary data.</text>
</comment>
<dbReference type="Gene3D" id="1.10.1410.10">
    <property type="match status" value="1"/>
</dbReference>
<keyword evidence="4 7" id="KW-0694">RNA-binding</keyword>
<dbReference type="EMBL" id="JAODUP010000147">
    <property type="protein sequence ID" value="KAK2159738.1"/>
    <property type="molecule type" value="Genomic_DNA"/>
</dbReference>
<evidence type="ECO:0000313" key="13">
    <source>
        <dbReference type="Proteomes" id="UP001208570"/>
    </source>
</evidence>
<feature type="domain" description="Nrap protein" evidence="9">
    <location>
        <begin position="1"/>
        <end position="117"/>
    </location>
</feature>
<organism evidence="12 13">
    <name type="scientific">Paralvinella palmiformis</name>
    <dbReference type="NCBI Taxonomy" id="53620"/>
    <lineage>
        <taxon>Eukaryota</taxon>
        <taxon>Metazoa</taxon>
        <taxon>Spiralia</taxon>
        <taxon>Lophotrochozoa</taxon>
        <taxon>Annelida</taxon>
        <taxon>Polychaeta</taxon>
        <taxon>Sedentaria</taxon>
        <taxon>Canalipalpata</taxon>
        <taxon>Terebellida</taxon>
        <taxon>Terebelliformia</taxon>
        <taxon>Alvinellidae</taxon>
        <taxon>Paralvinella</taxon>
    </lineage>
</organism>
<dbReference type="Pfam" id="PF17404">
    <property type="entry name" value="Nrap_D3"/>
    <property type="match status" value="1"/>
</dbReference>
<evidence type="ECO:0000256" key="1">
    <source>
        <dbReference type="ARBA" id="ARBA00004604"/>
    </source>
</evidence>
<dbReference type="GO" id="GO:0034456">
    <property type="term" value="C:UTP-C complex"/>
    <property type="evidence" value="ECO:0007669"/>
    <property type="project" value="TreeGrafter"/>
</dbReference>
<accession>A0AAD9JUU6</accession>